<evidence type="ECO:0000313" key="1">
    <source>
        <dbReference type="EMBL" id="ANM44870.1"/>
    </source>
</evidence>
<organism evidence="1 2">
    <name type="scientific">Pseudomonas phage KTN4</name>
    <dbReference type="NCBI Taxonomy" id="1862701"/>
    <lineage>
        <taxon>Viruses</taxon>
        <taxon>Duplodnaviria</taxon>
        <taxon>Heunggongvirae</taxon>
        <taxon>Uroviricota</taxon>
        <taxon>Caudoviricetes</taxon>
        <taxon>Chimalliviridae</taxon>
        <taxon>Phikzvirus</taxon>
        <taxon>Phikzvirus phiKZ</taxon>
    </lineage>
</organism>
<dbReference type="EMBL" id="KU521356">
    <property type="protein sequence ID" value="ANM44870.1"/>
    <property type="molecule type" value="Genomic_DNA"/>
</dbReference>
<gene>
    <name evidence="1" type="ORF">KTN4_112</name>
</gene>
<dbReference type="Proteomes" id="UP000224336">
    <property type="component" value="Segment"/>
</dbReference>
<proteinExistence type="predicted"/>
<protein>
    <submittedName>
        <fullName evidence="1">Putative structural head protein</fullName>
    </submittedName>
</protein>
<reference evidence="1 2" key="1">
    <citation type="journal article" date="2016" name="Sci. Rep.">
        <title>A proposed integrated approach for the preclinical evaluation of phage therapy in Pseudomonas infections.</title>
        <authorList>
            <person name="Danis-Wlodarczyk K."/>
            <person name="Vandenheuvel D."/>
            <person name="Jang H.B."/>
            <person name="Briers Y."/>
            <person name="Olszak T."/>
            <person name="Arabski M."/>
            <person name="Wasik S."/>
            <person name="Drabik M."/>
            <person name="Higgins G."/>
            <person name="Tyrrell J."/>
            <person name="Harvey B.J."/>
            <person name="Noben J.P."/>
            <person name="Lavigne R."/>
            <person name="Drulis-Kawa Z."/>
        </authorList>
    </citation>
    <scope>NUCLEOTIDE SEQUENCE [LARGE SCALE GENOMIC DNA]</scope>
</reference>
<evidence type="ECO:0000313" key="2">
    <source>
        <dbReference type="Proteomes" id="UP000224336"/>
    </source>
</evidence>
<dbReference type="InterPro" id="IPR058016">
    <property type="entry name" value="Gp85"/>
</dbReference>
<sequence>MQQLGFELSRILKQLPNLGGSDRKTRAMLLANAVALQIPFEILLDFNEQQDKAVAKFKKILSKVNENIAVDTKLAVTYFNNILRIRQSLINGITDPCLVKAVLTSDTANDYLTVDDINIVSAVVNGSDYNRIQADMGNALNQLIGSIDE</sequence>
<dbReference type="Pfam" id="PF25615">
    <property type="entry name" value="PhiKZ_gp85"/>
    <property type="match status" value="1"/>
</dbReference>
<accession>A0A192Y6B2</accession>
<name>A0A192Y6B2_9CAUD</name>